<dbReference type="GeneID" id="36565445"/>
<organism evidence="1 2">
    <name type="scientific">Candidozyma pseudohaemuli</name>
    <dbReference type="NCBI Taxonomy" id="418784"/>
    <lineage>
        <taxon>Eukaryota</taxon>
        <taxon>Fungi</taxon>
        <taxon>Dikarya</taxon>
        <taxon>Ascomycota</taxon>
        <taxon>Saccharomycotina</taxon>
        <taxon>Pichiomycetes</taxon>
        <taxon>Metschnikowiaceae</taxon>
        <taxon>Candidozyma</taxon>
    </lineage>
</organism>
<dbReference type="Proteomes" id="UP000241107">
    <property type="component" value="Unassembled WGS sequence"/>
</dbReference>
<accession>A0A2P7YTZ8</accession>
<dbReference type="VEuPathDB" id="FungiDB:C7M61_002056"/>
<evidence type="ECO:0000313" key="1">
    <source>
        <dbReference type="EMBL" id="PSK39443.1"/>
    </source>
</evidence>
<name>A0A2P7YTZ8_9ASCO</name>
<keyword evidence="2" id="KW-1185">Reference proteome</keyword>
<protein>
    <submittedName>
        <fullName evidence="1">Uncharacterized protein</fullName>
    </submittedName>
</protein>
<comment type="caution">
    <text evidence="1">The sequence shown here is derived from an EMBL/GenBank/DDBJ whole genome shotgun (WGS) entry which is preliminary data.</text>
</comment>
<sequence>MSRYTWDRIPQALSHTLHVYQAACQRQIPYQDGLIREFFRRSADGYEYFHKSKLQHHSMNKKHFEPMVAEVLEPITRNALKTEGVEALTVDDIMAKAGFDMKPTEALISDKRTHTRNTSDFQAHIISSFAAACSPFQSLPKAKGSTKSFHWYRKLLSSTPIIIFLRQKQRLLAEATLLQINLPLEDLREQIEAAASKYRRSDSPNQRIRNYHLTDMVTTDLFRLASLALNESKVTDWHDIDFWASLQKPDPLSDKLIEMQSPHIVKNKAAIALTDNIEDEYPFKDLQKKILTQDGLHLDGYPYDVQYSDMYILTIEEPVIQDNHGPLLDVLELNNEIEVVAARLNLNFPDVNGLLSKAVPQRIRSQSMNYNDLLKLAQNNEKPSNNDFLERLGHLGLVSVEKGVAKNTISIMGT</sequence>
<dbReference type="EMBL" id="PYFQ01000003">
    <property type="protein sequence ID" value="PSK39443.1"/>
    <property type="molecule type" value="Genomic_DNA"/>
</dbReference>
<dbReference type="OrthoDB" id="4013286at2759"/>
<gene>
    <name evidence="1" type="ORF">C7M61_002056</name>
</gene>
<reference evidence="1 2" key="1">
    <citation type="submission" date="2018-03" db="EMBL/GenBank/DDBJ databases">
        <title>Candida pseudohaemulonii genome assembly and annotation.</title>
        <authorList>
            <person name="Munoz J.F."/>
            <person name="Gade L.G."/>
            <person name="Chow N.A."/>
            <person name="Litvintseva A.P."/>
            <person name="Loparev V.N."/>
            <person name="Cuomo C.A."/>
        </authorList>
    </citation>
    <scope>NUCLEOTIDE SEQUENCE [LARGE SCALE GENOMIC DNA]</scope>
    <source>
        <strain evidence="1 2">B12108</strain>
    </source>
</reference>
<evidence type="ECO:0000313" key="2">
    <source>
        <dbReference type="Proteomes" id="UP000241107"/>
    </source>
</evidence>
<dbReference type="AlphaFoldDB" id="A0A2P7YTZ8"/>
<dbReference type="RefSeq" id="XP_024714580.1">
    <property type="nucleotide sequence ID" value="XM_024857444.1"/>
</dbReference>
<proteinExistence type="predicted"/>